<dbReference type="AlphaFoldDB" id="C8CBM9"/>
<dbReference type="PROSITE" id="PS50871">
    <property type="entry name" value="C1Q"/>
    <property type="match status" value="1"/>
</dbReference>
<feature type="domain" description="C1q" evidence="4">
    <location>
        <begin position="62"/>
        <end position="195"/>
    </location>
</feature>
<evidence type="ECO:0000256" key="1">
    <source>
        <dbReference type="ARBA" id="ARBA00004613"/>
    </source>
</evidence>
<dbReference type="SMART" id="SM00110">
    <property type="entry name" value="C1Q"/>
    <property type="match status" value="1"/>
</dbReference>
<accession>C8CBM9</accession>
<keyword evidence="3" id="KW-0175">Coiled coil</keyword>
<proteinExistence type="evidence at transcript level"/>
<comment type="subcellular location">
    <subcellularLocation>
        <location evidence="1">Secreted</location>
    </subcellularLocation>
</comment>
<evidence type="ECO:0000259" key="4">
    <source>
        <dbReference type="PROSITE" id="PS50871"/>
    </source>
</evidence>
<dbReference type="PANTHER" id="PTHR15427:SF33">
    <property type="entry name" value="COLLAGEN IV NC1 DOMAIN-CONTAINING PROTEIN"/>
    <property type="match status" value="1"/>
</dbReference>
<feature type="coiled-coil region" evidence="3">
    <location>
        <begin position="16"/>
        <end position="61"/>
    </location>
</feature>
<dbReference type="InterPro" id="IPR001073">
    <property type="entry name" value="C1q_dom"/>
</dbReference>
<dbReference type="SMR" id="C8CBM9"/>
<evidence type="ECO:0000256" key="3">
    <source>
        <dbReference type="SAM" id="Coils"/>
    </source>
</evidence>
<keyword evidence="2" id="KW-0964">Secreted</keyword>
<evidence type="ECO:0000256" key="2">
    <source>
        <dbReference type="ARBA" id="ARBA00022525"/>
    </source>
</evidence>
<dbReference type="SUPFAM" id="SSF49842">
    <property type="entry name" value="TNF-like"/>
    <property type="match status" value="1"/>
</dbReference>
<dbReference type="InterPro" id="IPR050392">
    <property type="entry name" value="Collagen/C1q_domain"/>
</dbReference>
<dbReference type="PRINTS" id="PR00007">
    <property type="entry name" value="COMPLEMNTC1Q"/>
</dbReference>
<protein>
    <submittedName>
        <fullName evidence="5">Sialic acid-binding lectin</fullName>
    </submittedName>
</protein>
<dbReference type="Gene3D" id="2.60.120.40">
    <property type="match status" value="1"/>
</dbReference>
<dbReference type="GO" id="GO:0030246">
    <property type="term" value="F:carbohydrate binding"/>
    <property type="evidence" value="ECO:0007669"/>
    <property type="project" value="UniProtKB-KW"/>
</dbReference>
<reference evidence="5" key="1">
    <citation type="journal article" date="2011" name="Fish Shellfish Immunol.">
        <title>Cloning and characterization of a sialic acid binding lectins (SABL) from Manila clam Venerupis philippinarum.</title>
        <authorList>
            <person name="Li C."/>
            <person name="Yu S."/>
            <person name="Zhao J."/>
            <person name="Su X."/>
            <person name="Li T."/>
        </authorList>
    </citation>
    <scope>NUCLEOTIDE SEQUENCE</scope>
</reference>
<evidence type="ECO:0000313" key="5">
    <source>
        <dbReference type="EMBL" id="ACU83226.1"/>
    </source>
</evidence>
<dbReference type="Pfam" id="PF00386">
    <property type="entry name" value="C1q"/>
    <property type="match status" value="1"/>
</dbReference>
<keyword evidence="5" id="KW-0430">Lectin</keyword>
<dbReference type="PANTHER" id="PTHR15427">
    <property type="entry name" value="EMILIN ELASTIN MICROFIBRIL INTERFACE-LOCATED PROTEIN ELASTIN MICROFIBRIL INTERFACER"/>
    <property type="match status" value="1"/>
</dbReference>
<dbReference type="GO" id="GO:0005581">
    <property type="term" value="C:collagen trimer"/>
    <property type="evidence" value="ECO:0007669"/>
    <property type="project" value="UniProtKB-KW"/>
</dbReference>
<name>C8CBM9_RUDPH</name>
<dbReference type="InterPro" id="IPR008983">
    <property type="entry name" value="Tumour_necrosis_fac-like_dom"/>
</dbReference>
<organism evidence="5">
    <name type="scientific">Ruditapes philippinarum</name>
    <name type="common">Japanese carpet shell</name>
    <name type="synonym">Venerupis philippinarum</name>
    <dbReference type="NCBI Taxonomy" id="129788"/>
    <lineage>
        <taxon>Eukaryota</taxon>
        <taxon>Metazoa</taxon>
        <taxon>Spiralia</taxon>
        <taxon>Lophotrochozoa</taxon>
        <taxon>Mollusca</taxon>
        <taxon>Bivalvia</taxon>
        <taxon>Autobranchia</taxon>
        <taxon>Heteroconchia</taxon>
        <taxon>Euheterodonta</taxon>
        <taxon>Imparidentia</taxon>
        <taxon>Neoheterodontei</taxon>
        <taxon>Venerida</taxon>
        <taxon>Veneroidea</taxon>
        <taxon>Veneridae</taxon>
        <taxon>Ruditapes</taxon>
    </lineage>
</organism>
<sequence>MISLIDLRTMHLLDKMVRMEMKMERMEEDLSEAQTNVNVFIKKQTKILENKTAELELLEGRVDLPLIAFNAYSPIDTSPDTNEIIIWQSTHLNEGNGYDTVIGIFKAPVSGLYYFAVHVCNYSSQVFQYAIVLENNNIATSYKYDNNNYDCGSMSTFTKVAAGQRVWVRCTSGSTSALLWESSGRSSFIGALIHT</sequence>
<dbReference type="EMBL" id="GQ384402">
    <property type="protein sequence ID" value="ACU83226.1"/>
    <property type="molecule type" value="mRNA"/>
</dbReference>